<sequence length="455" mass="51300">MLQELLSSISEFAMNGTSPETRLANQLIPESNKNGFETFFVISPAVVYSFLAVYLETRFNLKKNLCFVLEIFIIIVPEILGMTLLSNYSHAIWYALFACMLLLICLNRRIFQATDETVFDTKFITNTRSTINILSVIAILAVDFGVFPSRFHKTHMVGYSVMDAGVGMYVFANGIVSPESRELKNPVLKSVKGSLALLIVGIGRLIMTRLFHYHVPVGEYGVHWNFFITLAVTKVFTSFFLNIVNVKYIYINAIVLLCAHEMLLESGLKQFVFDEFPRDNFIKANKEGIVSSLGFVILYLFSVYFGYILQMKKRKQSTVAVVKKHLIGGCAALLCSVIFEHFFGISRRVANAAYICWILFLGISSQVFYFLIETAQKAIFNGDSPALQVPYINDAVNFNGLAFFLVGNLLTGFVNLTIDTRAYETLDSLLIVLTYMIVNLLVVGFLYARGVRLKF</sequence>
<feature type="transmembrane region" description="Helical" evidence="5">
    <location>
        <begin position="221"/>
        <end position="241"/>
    </location>
</feature>
<gene>
    <name evidence="6" type="ORF">PHYEVI_LOCUS10696</name>
</gene>
<accession>A0A9N9TZN9</accession>
<organism evidence="6 7">
    <name type="scientific">Phyllotreta striolata</name>
    <name type="common">Striped flea beetle</name>
    <name type="synonym">Crioceris striolata</name>
    <dbReference type="NCBI Taxonomy" id="444603"/>
    <lineage>
        <taxon>Eukaryota</taxon>
        <taxon>Metazoa</taxon>
        <taxon>Ecdysozoa</taxon>
        <taxon>Arthropoda</taxon>
        <taxon>Hexapoda</taxon>
        <taxon>Insecta</taxon>
        <taxon>Pterygota</taxon>
        <taxon>Neoptera</taxon>
        <taxon>Endopterygota</taxon>
        <taxon>Coleoptera</taxon>
        <taxon>Polyphaga</taxon>
        <taxon>Cucujiformia</taxon>
        <taxon>Chrysomeloidea</taxon>
        <taxon>Chrysomelidae</taxon>
        <taxon>Galerucinae</taxon>
        <taxon>Alticini</taxon>
        <taxon>Phyllotreta</taxon>
    </lineage>
</organism>
<comment type="pathway">
    <text evidence="5">Glycolipid biosynthesis; glycosylphosphatidylinositol-anchor biosynthesis.</text>
</comment>
<dbReference type="PANTHER" id="PTHR20661:SF0">
    <property type="entry name" value="PHOSPHATIDYLINOSITOL-GLYCAN BIOSYNTHESIS CLASS W PROTEIN"/>
    <property type="match status" value="1"/>
</dbReference>
<keyword evidence="5" id="KW-0256">Endoplasmic reticulum</keyword>
<name>A0A9N9TZN9_PHYSR</name>
<dbReference type="EC" id="2.3.-.-" evidence="5"/>
<feature type="transmembrane region" description="Helical" evidence="5">
    <location>
        <begin position="195"/>
        <end position="215"/>
    </location>
</feature>
<feature type="transmembrane region" description="Helical" evidence="5">
    <location>
        <begin position="398"/>
        <end position="418"/>
    </location>
</feature>
<dbReference type="AlphaFoldDB" id="A0A9N9TZN9"/>
<feature type="transmembrane region" description="Helical" evidence="5">
    <location>
        <begin position="430"/>
        <end position="448"/>
    </location>
</feature>
<evidence type="ECO:0000256" key="3">
    <source>
        <dbReference type="ARBA" id="ARBA00022989"/>
    </source>
</evidence>
<protein>
    <recommendedName>
        <fullName evidence="5">Phosphatidylinositol-glycan biosynthesis class W protein</fullName>
        <ecNumber evidence="5">2.3.-.-</ecNumber>
    </recommendedName>
</protein>
<dbReference type="Pfam" id="PF06423">
    <property type="entry name" value="GWT1"/>
    <property type="match status" value="1"/>
</dbReference>
<dbReference type="InterPro" id="IPR009447">
    <property type="entry name" value="PIGW/GWT1"/>
</dbReference>
<keyword evidence="5" id="KW-0337">GPI-anchor biosynthesis</keyword>
<keyword evidence="4 5" id="KW-0472">Membrane</keyword>
<feature type="transmembrane region" description="Helical" evidence="5">
    <location>
        <begin position="91"/>
        <end position="110"/>
    </location>
</feature>
<dbReference type="GO" id="GO:0072659">
    <property type="term" value="P:protein localization to plasma membrane"/>
    <property type="evidence" value="ECO:0007669"/>
    <property type="project" value="TreeGrafter"/>
</dbReference>
<dbReference type="GO" id="GO:0032216">
    <property type="term" value="F:glucosaminyl-phosphatidylinositol O-acyltransferase activity"/>
    <property type="evidence" value="ECO:0007669"/>
    <property type="project" value="TreeGrafter"/>
</dbReference>
<dbReference type="PIRSF" id="PIRSF017321">
    <property type="entry name" value="GWT1"/>
    <property type="match status" value="1"/>
</dbReference>
<dbReference type="EMBL" id="OU900101">
    <property type="protein sequence ID" value="CAG9864441.1"/>
    <property type="molecule type" value="Genomic_DNA"/>
</dbReference>
<comment type="function">
    <text evidence="5">A acetyltransferase, which acetylates the inositol ring of phosphatidylinositol during biosynthesis of GPI-anchor.</text>
</comment>
<comment type="similarity">
    <text evidence="5">Belongs to the PIGW family.</text>
</comment>
<feature type="transmembrane region" description="Helical" evidence="5">
    <location>
        <begin position="38"/>
        <end position="55"/>
    </location>
</feature>
<dbReference type="PANTHER" id="PTHR20661">
    <property type="entry name" value="PHOSPHATIDYLINOSITOL-GLYCAN BIOSYNTHESIS CLASS W PROTEIN"/>
    <property type="match status" value="1"/>
</dbReference>
<keyword evidence="5" id="KW-0808">Transferase</keyword>
<feature type="transmembrane region" description="Helical" evidence="5">
    <location>
        <begin position="157"/>
        <end position="175"/>
    </location>
</feature>
<reference evidence="6" key="1">
    <citation type="submission" date="2022-01" db="EMBL/GenBank/DDBJ databases">
        <authorList>
            <person name="King R."/>
        </authorList>
    </citation>
    <scope>NUCLEOTIDE SEQUENCE</scope>
</reference>
<evidence type="ECO:0000313" key="6">
    <source>
        <dbReference type="EMBL" id="CAG9864441.1"/>
    </source>
</evidence>
<keyword evidence="5" id="KW-0012">Acyltransferase</keyword>
<evidence type="ECO:0000256" key="5">
    <source>
        <dbReference type="RuleBase" id="RU280819"/>
    </source>
</evidence>
<dbReference type="GO" id="GO:0005789">
    <property type="term" value="C:endoplasmic reticulum membrane"/>
    <property type="evidence" value="ECO:0007669"/>
    <property type="project" value="UniProtKB-SubCell"/>
</dbReference>
<feature type="transmembrane region" description="Helical" evidence="5">
    <location>
        <begin position="67"/>
        <end position="85"/>
    </location>
</feature>
<keyword evidence="3 5" id="KW-1133">Transmembrane helix</keyword>
<keyword evidence="7" id="KW-1185">Reference proteome</keyword>
<evidence type="ECO:0000256" key="2">
    <source>
        <dbReference type="ARBA" id="ARBA00022692"/>
    </source>
</evidence>
<evidence type="ECO:0000256" key="1">
    <source>
        <dbReference type="ARBA" id="ARBA00004141"/>
    </source>
</evidence>
<feature type="transmembrane region" description="Helical" evidence="5">
    <location>
        <begin position="131"/>
        <end position="151"/>
    </location>
</feature>
<dbReference type="GO" id="GO:0006506">
    <property type="term" value="P:GPI anchor biosynthetic process"/>
    <property type="evidence" value="ECO:0007669"/>
    <property type="project" value="UniProtKB-KW"/>
</dbReference>
<feature type="transmembrane region" description="Helical" evidence="5">
    <location>
        <begin position="321"/>
        <end position="339"/>
    </location>
</feature>
<evidence type="ECO:0000313" key="7">
    <source>
        <dbReference type="Proteomes" id="UP001153712"/>
    </source>
</evidence>
<proteinExistence type="inferred from homology"/>
<dbReference type="OrthoDB" id="15270at2759"/>
<keyword evidence="2 5" id="KW-0812">Transmembrane</keyword>
<comment type="subcellular location">
    <subcellularLocation>
        <location evidence="5">Endoplasmic reticulum membrane</location>
        <topology evidence="5">Multi-pass membrane protein</topology>
    </subcellularLocation>
    <subcellularLocation>
        <location evidence="1">Membrane</location>
        <topology evidence="1">Multi-pass membrane protein</topology>
    </subcellularLocation>
</comment>
<evidence type="ECO:0000256" key="4">
    <source>
        <dbReference type="ARBA" id="ARBA00023136"/>
    </source>
</evidence>
<feature type="transmembrane region" description="Helical" evidence="5">
    <location>
        <begin position="351"/>
        <end position="372"/>
    </location>
</feature>
<feature type="transmembrane region" description="Helical" evidence="5">
    <location>
        <begin position="288"/>
        <end position="309"/>
    </location>
</feature>
<dbReference type="Proteomes" id="UP001153712">
    <property type="component" value="Chromosome 8"/>
</dbReference>